<evidence type="ECO:0000256" key="2">
    <source>
        <dbReference type="ARBA" id="ARBA00004236"/>
    </source>
</evidence>
<keyword evidence="5 8" id="KW-0808">Transferase</keyword>
<dbReference type="GO" id="GO:0005886">
    <property type="term" value="C:plasma membrane"/>
    <property type="evidence" value="ECO:0007669"/>
    <property type="project" value="UniProtKB-SubCell"/>
</dbReference>
<dbReference type="AlphaFoldDB" id="A0A346XYY4"/>
<dbReference type="Proteomes" id="UP000264006">
    <property type="component" value="Chromosome"/>
</dbReference>
<dbReference type="Pfam" id="PF02518">
    <property type="entry name" value="HATPase_c"/>
    <property type="match status" value="1"/>
</dbReference>
<dbReference type="Pfam" id="PF00512">
    <property type="entry name" value="HisKA"/>
    <property type="match status" value="1"/>
</dbReference>
<dbReference type="Gene3D" id="3.30.565.10">
    <property type="entry name" value="Histidine kinase-like ATPase, C-terminal domain"/>
    <property type="match status" value="1"/>
</dbReference>
<evidence type="ECO:0000256" key="4">
    <source>
        <dbReference type="ARBA" id="ARBA00022553"/>
    </source>
</evidence>
<comment type="subcellular location">
    <subcellularLocation>
        <location evidence="2">Cell membrane</location>
    </subcellularLocation>
</comment>
<dbReference type="EMBL" id="CP031165">
    <property type="protein sequence ID" value="AXV07431.1"/>
    <property type="molecule type" value="Genomic_DNA"/>
</dbReference>
<dbReference type="InterPro" id="IPR004358">
    <property type="entry name" value="Sig_transdc_His_kin-like_C"/>
</dbReference>
<dbReference type="PROSITE" id="PS50109">
    <property type="entry name" value="HIS_KIN"/>
    <property type="match status" value="1"/>
</dbReference>
<dbReference type="CDD" id="cd00082">
    <property type="entry name" value="HisKA"/>
    <property type="match status" value="1"/>
</dbReference>
<dbReference type="InterPro" id="IPR036890">
    <property type="entry name" value="HATPase_C_sf"/>
</dbReference>
<dbReference type="KEGG" id="euz:DVS28_a2752"/>
<comment type="catalytic activity">
    <reaction evidence="1">
        <text>ATP + protein L-histidine = ADP + protein N-phospho-L-histidine.</text>
        <dbReference type="EC" id="2.7.13.3"/>
    </reaction>
</comment>
<dbReference type="SUPFAM" id="SSF55874">
    <property type="entry name" value="ATPase domain of HSP90 chaperone/DNA topoisomerase II/histidine kinase"/>
    <property type="match status" value="1"/>
</dbReference>
<dbReference type="PRINTS" id="PR00344">
    <property type="entry name" value="BCTRLSENSOR"/>
</dbReference>
<dbReference type="InterPro" id="IPR003018">
    <property type="entry name" value="GAF"/>
</dbReference>
<dbReference type="InterPro" id="IPR029016">
    <property type="entry name" value="GAF-like_dom_sf"/>
</dbReference>
<name>A0A346XYY4_9ACTN</name>
<dbReference type="SMART" id="SM00387">
    <property type="entry name" value="HATPase_c"/>
    <property type="match status" value="1"/>
</dbReference>
<dbReference type="SUPFAM" id="SSF55781">
    <property type="entry name" value="GAF domain-like"/>
    <property type="match status" value="1"/>
</dbReference>
<dbReference type="SMART" id="SM00065">
    <property type="entry name" value="GAF"/>
    <property type="match status" value="1"/>
</dbReference>
<dbReference type="PANTHER" id="PTHR43547:SF2">
    <property type="entry name" value="HYBRID SIGNAL TRANSDUCTION HISTIDINE KINASE C"/>
    <property type="match status" value="1"/>
</dbReference>
<evidence type="ECO:0000256" key="1">
    <source>
        <dbReference type="ARBA" id="ARBA00000085"/>
    </source>
</evidence>
<dbReference type="PANTHER" id="PTHR43547">
    <property type="entry name" value="TWO-COMPONENT HISTIDINE KINASE"/>
    <property type="match status" value="1"/>
</dbReference>
<dbReference type="InterPro" id="IPR036097">
    <property type="entry name" value="HisK_dim/P_sf"/>
</dbReference>
<reference evidence="8 9" key="1">
    <citation type="submission" date="2018-09" db="EMBL/GenBank/DDBJ databases">
        <title>Complete genome sequence of Euzebya sp. DY32-46 isolated from seawater of Pacific Ocean.</title>
        <authorList>
            <person name="Xu L."/>
            <person name="Wu Y.-H."/>
            <person name="Xu X.-W."/>
        </authorList>
    </citation>
    <scope>NUCLEOTIDE SEQUENCE [LARGE SCALE GENOMIC DNA]</scope>
    <source>
        <strain evidence="8 9">DY32-46</strain>
    </source>
</reference>
<accession>A0A346XYY4</accession>
<sequence>MLVAVGVPAIMVAVGINGLPDILRQTFDLRTARLAMLAMLVVVMGYVAEREITLRRLTSLLVEERVMTASLVNRVEELNLLLHATRAMNAALDLPHVLTEISRSAAALLRAESVVLYLLDGSAPDHLEVAAVHGPAGVEVGAAEALDAGLAGRAMHERDALLSTEDHRGARRAGVTGGVIAVPMEVRGQLVGVLQVAAGTPRDAFTEFDLRGVSVFANAAAAAIANARSYEDQLGRVASLLDADQAKDEFLTLVTHELRTPLTSMIGLLSTMSTRSTSLTPDQITEFAGIAQTQGWRLDRLIGDLLDSSRSQRRALEIHPEITPVDRVVRSAVRAVDQSTPDRDVRCEVPEGLVRVLDSDVLLRIVDNLLSNALKYTPADSPIVVRVSEEARGLRIDVVDHGDGIDPASRTALFDKFTRGADPYERGGLGLGLYVVQALAEAHAGRVEITETPGGGATFSVWLAAWSSMEPVDSPAAVD</sequence>
<evidence type="ECO:0000256" key="5">
    <source>
        <dbReference type="ARBA" id="ARBA00022777"/>
    </source>
</evidence>
<evidence type="ECO:0000259" key="7">
    <source>
        <dbReference type="PROSITE" id="PS50109"/>
    </source>
</evidence>
<proteinExistence type="predicted"/>
<dbReference type="SMART" id="SM00388">
    <property type="entry name" value="HisKA"/>
    <property type="match status" value="1"/>
</dbReference>
<dbReference type="InterPro" id="IPR003594">
    <property type="entry name" value="HATPase_dom"/>
</dbReference>
<evidence type="ECO:0000256" key="3">
    <source>
        <dbReference type="ARBA" id="ARBA00012438"/>
    </source>
</evidence>
<dbReference type="GO" id="GO:0000155">
    <property type="term" value="F:phosphorelay sensor kinase activity"/>
    <property type="evidence" value="ECO:0007669"/>
    <property type="project" value="InterPro"/>
</dbReference>
<dbReference type="InterPro" id="IPR005467">
    <property type="entry name" value="His_kinase_dom"/>
</dbReference>
<evidence type="ECO:0000313" key="9">
    <source>
        <dbReference type="Proteomes" id="UP000264006"/>
    </source>
</evidence>
<dbReference type="Gene3D" id="3.30.450.40">
    <property type="match status" value="1"/>
</dbReference>
<dbReference type="SUPFAM" id="SSF47384">
    <property type="entry name" value="Homodimeric domain of signal transducing histidine kinase"/>
    <property type="match status" value="1"/>
</dbReference>
<dbReference type="Pfam" id="PF01590">
    <property type="entry name" value="GAF"/>
    <property type="match status" value="1"/>
</dbReference>
<keyword evidence="9" id="KW-1185">Reference proteome</keyword>
<dbReference type="Gene3D" id="1.10.287.130">
    <property type="match status" value="1"/>
</dbReference>
<feature type="domain" description="Histidine kinase" evidence="7">
    <location>
        <begin position="253"/>
        <end position="467"/>
    </location>
</feature>
<evidence type="ECO:0000313" key="8">
    <source>
        <dbReference type="EMBL" id="AXV07431.1"/>
    </source>
</evidence>
<dbReference type="EC" id="2.7.13.3" evidence="3"/>
<dbReference type="InterPro" id="IPR003661">
    <property type="entry name" value="HisK_dim/P_dom"/>
</dbReference>
<protein>
    <recommendedName>
        <fullName evidence="3">histidine kinase</fullName>
        <ecNumber evidence="3">2.7.13.3</ecNumber>
    </recommendedName>
</protein>
<keyword evidence="4" id="KW-0597">Phosphoprotein</keyword>
<keyword evidence="6" id="KW-0902">Two-component regulatory system</keyword>
<organism evidence="8 9">
    <name type="scientific">Euzebya pacifica</name>
    <dbReference type="NCBI Taxonomy" id="1608957"/>
    <lineage>
        <taxon>Bacteria</taxon>
        <taxon>Bacillati</taxon>
        <taxon>Actinomycetota</taxon>
        <taxon>Nitriliruptoria</taxon>
        <taxon>Euzebyales</taxon>
    </lineage>
</organism>
<evidence type="ECO:0000256" key="6">
    <source>
        <dbReference type="ARBA" id="ARBA00023012"/>
    </source>
</evidence>
<keyword evidence="5 8" id="KW-0418">Kinase</keyword>
<gene>
    <name evidence="8" type="ORF">DVS28_a2752</name>
</gene>